<dbReference type="SMART" id="SM00066">
    <property type="entry name" value="GAL4"/>
    <property type="match status" value="1"/>
</dbReference>
<dbReference type="InterPro" id="IPR036864">
    <property type="entry name" value="Zn2-C6_fun-type_DNA-bd_sf"/>
</dbReference>
<dbReference type="OrthoDB" id="4060227at2759"/>
<comment type="caution">
    <text evidence="9">The sequence shown here is derived from an EMBL/GenBank/DDBJ whole genome shotgun (WGS) entry which is preliminary data.</text>
</comment>
<evidence type="ECO:0000256" key="7">
    <source>
        <dbReference type="SAM" id="MobiDB-lite"/>
    </source>
</evidence>
<dbReference type="GO" id="GO:0008270">
    <property type="term" value="F:zinc ion binding"/>
    <property type="evidence" value="ECO:0007669"/>
    <property type="project" value="InterPro"/>
</dbReference>
<keyword evidence="2" id="KW-0479">Metal-binding</keyword>
<dbReference type="GO" id="GO:0006351">
    <property type="term" value="P:DNA-templated transcription"/>
    <property type="evidence" value="ECO:0007669"/>
    <property type="project" value="InterPro"/>
</dbReference>
<name>A0A8H4PA71_9HYPO</name>
<dbReference type="EMBL" id="JAADYS010001412">
    <property type="protein sequence ID" value="KAF4463173.1"/>
    <property type="molecule type" value="Genomic_DNA"/>
</dbReference>
<sequence>MSKRSRGSNGNQVPESTFQNAPKRVAIAAYNDQPVAHISRNIRACTTCRKHKIKCLMEDTGPPCRRCRDKKVECLVSKNLQTIIDEKTELSEAVLADLEFLHSAVQDMRSAVGMPDLPALRISHLHDSRDRDRDSSVSQPPLNTLPDSLDEIHGPSCDNSPKLIPEDDRLPHAPIHSLYTLTKMRALRSPENANDSHSKPIDDFISRGSIQLADAERLFALYRDRLDGFIYSIGCRYNSLDELRRKSSILSAATLTVAALHDPAADKVYGICNSELRRLTEKSMLQRSGDRDYFRALSIASYWLSDLSWTLSGHAIRRATECNVHNSFSRAIKEQSEDAIDYARIWSILFICDQHLAILYDRPAIIQDDWSTQDWEGFLQASFATAQDERLMSQVELMGVVRNIRQLFGPDTGEAIPRVYISQISHYNRQLDQWIAKWTTRLPDPEQHPAIGGFPRKGAQLHFHFAQLYLFSHVFRGQSDSIPGHFLDSASMAVTAASAIIDMLVTDPDISSGIVGMPSYLLSMTAFTCMFLAKVAHKYGDSLIKREQALHQVTRLIQHFQSLSMGKWHLASLMIGGLEKVLTLLAPSNGVDDAILDAILNGENNHTLGDGLGTTESMLPRVDGNPCPTWDTTFGLSPIFGFDPSFLDVDGYIQSMAMFPNGESQ</sequence>
<dbReference type="SMART" id="SM00906">
    <property type="entry name" value="Fungal_trans"/>
    <property type="match status" value="1"/>
</dbReference>
<dbReference type="GO" id="GO:0006508">
    <property type="term" value="P:proteolysis"/>
    <property type="evidence" value="ECO:0007669"/>
    <property type="project" value="UniProtKB-KW"/>
</dbReference>
<protein>
    <submittedName>
        <fullName evidence="9">Transcriptional activator of proteases prtT</fullName>
    </submittedName>
</protein>
<dbReference type="AlphaFoldDB" id="A0A8H4PA71"/>
<evidence type="ECO:0000256" key="3">
    <source>
        <dbReference type="ARBA" id="ARBA00023015"/>
    </source>
</evidence>
<evidence type="ECO:0000259" key="8">
    <source>
        <dbReference type="PROSITE" id="PS50048"/>
    </source>
</evidence>
<keyword evidence="5" id="KW-0804">Transcription</keyword>
<evidence type="ECO:0000313" key="10">
    <source>
        <dbReference type="Proteomes" id="UP000554235"/>
    </source>
</evidence>
<organism evidence="9 10">
    <name type="scientific">Fusarium albosuccineum</name>
    <dbReference type="NCBI Taxonomy" id="1237068"/>
    <lineage>
        <taxon>Eukaryota</taxon>
        <taxon>Fungi</taxon>
        <taxon>Dikarya</taxon>
        <taxon>Ascomycota</taxon>
        <taxon>Pezizomycotina</taxon>
        <taxon>Sordariomycetes</taxon>
        <taxon>Hypocreomycetidae</taxon>
        <taxon>Hypocreales</taxon>
        <taxon>Nectriaceae</taxon>
        <taxon>Fusarium</taxon>
        <taxon>Fusarium decemcellulare species complex</taxon>
    </lineage>
</organism>
<dbReference type="CDD" id="cd12148">
    <property type="entry name" value="fungal_TF_MHR"/>
    <property type="match status" value="1"/>
</dbReference>
<dbReference type="GO" id="GO:0000976">
    <property type="term" value="F:transcription cis-regulatory region binding"/>
    <property type="evidence" value="ECO:0007669"/>
    <property type="project" value="TreeGrafter"/>
</dbReference>
<keyword evidence="3" id="KW-0805">Transcription regulation</keyword>
<dbReference type="Pfam" id="PF00172">
    <property type="entry name" value="Zn_clus"/>
    <property type="match status" value="1"/>
</dbReference>
<keyword evidence="10" id="KW-1185">Reference proteome</keyword>
<keyword evidence="6" id="KW-0539">Nucleus</keyword>
<dbReference type="PANTHER" id="PTHR31845">
    <property type="entry name" value="FINGER DOMAIN PROTEIN, PUTATIVE-RELATED"/>
    <property type="match status" value="1"/>
</dbReference>
<evidence type="ECO:0000256" key="6">
    <source>
        <dbReference type="ARBA" id="ARBA00023242"/>
    </source>
</evidence>
<keyword evidence="9" id="KW-0645">Protease</keyword>
<feature type="domain" description="Zn(2)-C6 fungal-type" evidence="8">
    <location>
        <begin position="44"/>
        <end position="76"/>
    </location>
</feature>
<evidence type="ECO:0000256" key="4">
    <source>
        <dbReference type="ARBA" id="ARBA00023125"/>
    </source>
</evidence>
<dbReference type="Proteomes" id="UP000554235">
    <property type="component" value="Unassembled WGS sequence"/>
</dbReference>
<feature type="region of interest" description="Disordered" evidence="7">
    <location>
        <begin position="126"/>
        <end position="153"/>
    </location>
</feature>
<dbReference type="PROSITE" id="PS00463">
    <property type="entry name" value="ZN2_CY6_FUNGAL_1"/>
    <property type="match status" value="1"/>
</dbReference>
<evidence type="ECO:0000256" key="1">
    <source>
        <dbReference type="ARBA" id="ARBA00004123"/>
    </source>
</evidence>
<proteinExistence type="predicted"/>
<evidence type="ECO:0000256" key="2">
    <source>
        <dbReference type="ARBA" id="ARBA00022723"/>
    </source>
</evidence>
<reference evidence="9 10" key="1">
    <citation type="submission" date="2020-01" db="EMBL/GenBank/DDBJ databases">
        <title>Identification and distribution of gene clusters putatively required for synthesis of sphingolipid metabolism inhibitors in phylogenetically diverse species of the filamentous fungus Fusarium.</title>
        <authorList>
            <person name="Kim H.-S."/>
            <person name="Busman M."/>
            <person name="Brown D.W."/>
            <person name="Divon H."/>
            <person name="Uhlig S."/>
            <person name="Proctor R.H."/>
        </authorList>
    </citation>
    <scope>NUCLEOTIDE SEQUENCE [LARGE SCALE GENOMIC DNA]</scope>
    <source>
        <strain evidence="9 10">NRRL 20459</strain>
    </source>
</reference>
<dbReference type="GO" id="GO:0000981">
    <property type="term" value="F:DNA-binding transcription factor activity, RNA polymerase II-specific"/>
    <property type="evidence" value="ECO:0007669"/>
    <property type="project" value="InterPro"/>
</dbReference>
<evidence type="ECO:0000313" key="9">
    <source>
        <dbReference type="EMBL" id="KAF4463173.1"/>
    </source>
</evidence>
<accession>A0A8H4PA71</accession>
<feature type="compositionally biased region" description="Polar residues" evidence="7">
    <location>
        <begin position="137"/>
        <end position="146"/>
    </location>
</feature>
<evidence type="ECO:0000256" key="5">
    <source>
        <dbReference type="ARBA" id="ARBA00023163"/>
    </source>
</evidence>
<gene>
    <name evidence="9" type="ORF">FALBO_10013</name>
</gene>
<dbReference type="PROSITE" id="PS50048">
    <property type="entry name" value="ZN2_CY6_FUNGAL_2"/>
    <property type="match status" value="1"/>
</dbReference>
<dbReference type="Gene3D" id="4.10.240.10">
    <property type="entry name" value="Zn(2)-C6 fungal-type DNA-binding domain"/>
    <property type="match status" value="1"/>
</dbReference>
<dbReference type="InterPro" id="IPR007219">
    <property type="entry name" value="XnlR_reg_dom"/>
</dbReference>
<dbReference type="InterPro" id="IPR001138">
    <property type="entry name" value="Zn2Cys6_DnaBD"/>
</dbReference>
<dbReference type="InterPro" id="IPR051089">
    <property type="entry name" value="prtT"/>
</dbReference>
<dbReference type="SUPFAM" id="SSF57701">
    <property type="entry name" value="Zn2/Cys6 DNA-binding domain"/>
    <property type="match status" value="1"/>
</dbReference>
<dbReference type="GO" id="GO:0008233">
    <property type="term" value="F:peptidase activity"/>
    <property type="evidence" value="ECO:0007669"/>
    <property type="project" value="UniProtKB-KW"/>
</dbReference>
<keyword evidence="9" id="KW-0378">Hydrolase</keyword>
<dbReference type="GO" id="GO:0005634">
    <property type="term" value="C:nucleus"/>
    <property type="evidence" value="ECO:0007669"/>
    <property type="project" value="UniProtKB-SubCell"/>
</dbReference>
<feature type="compositionally biased region" description="Basic and acidic residues" evidence="7">
    <location>
        <begin position="126"/>
        <end position="135"/>
    </location>
</feature>
<keyword evidence="4" id="KW-0238">DNA-binding</keyword>
<dbReference type="CDD" id="cd00067">
    <property type="entry name" value="GAL4"/>
    <property type="match status" value="1"/>
</dbReference>
<dbReference type="PANTHER" id="PTHR31845:SF17">
    <property type="entry name" value="ZN(II)2CYS6 TRANSCRIPTION FACTOR (EUROFUNG)"/>
    <property type="match status" value="1"/>
</dbReference>
<comment type="subcellular location">
    <subcellularLocation>
        <location evidence="1">Nucleus</location>
    </subcellularLocation>
</comment>